<dbReference type="InterPro" id="IPR044153">
    <property type="entry name" value="PIN_Pae0151-like"/>
</dbReference>
<evidence type="ECO:0000256" key="6">
    <source>
        <dbReference type="HAMAP-Rule" id="MF_00265"/>
    </source>
</evidence>
<dbReference type="CDD" id="cd09873">
    <property type="entry name" value="PIN_Pae0151-like"/>
    <property type="match status" value="1"/>
</dbReference>
<comment type="similarity">
    <text evidence="6">Belongs to the PINc/VapC protein family.</text>
</comment>
<proteinExistence type="inferred from homology"/>
<comment type="cofactor">
    <cofactor evidence="6">
        <name>Mg(2+)</name>
        <dbReference type="ChEBI" id="CHEBI:18420"/>
    </cofactor>
</comment>
<protein>
    <recommendedName>
        <fullName evidence="6">Ribonuclease VapC</fullName>
        <shortName evidence="6">RNase VapC</shortName>
        <ecNumber evidence="6">3.1.-.-</ecNumber>
    </recommendedName>
    <alternativeName>
        <fullName evidence="6">Toxin VapC</fullName>
    </alternativeName>
</protein>
<gene>
    <name evidence="6" type="primary">vapC</name>
    <name evidence="8" type="ORF">NCTC11923_00074</name>
</gene>
<dbReference type="InterPro" id="IPR002716">
    <property type="entry name" value="PIN_dom"/>
</dbReference>
<keyword evidence="1 6" id="KW-1277">Toxin-antitoxin system</keyword>
<evidence type="ECO:0000313" key="8">
    <source>
        <dbReference type="EMBL" id="VEG73469.1"/>
    </source>
</evidence>
<accession>A0A448K924</accession>
<dbReference type="GO" id="GO:0016787">
    <property type="term" value="F:hydrolase activity"/>
    <property type="evidence" value="ECO:0007669"/>
    <property type="project" value="UniProtKB-KW"/>
</dbReference>
<dbReference type="STRING" id="1278298.GCA_000428685_01163"/>
<evidence type="ECO:0000256" key="1">
    <source>
        <dbReference type="ARBA" id="ARBA00022649"/>
    </source>
</evidence>
<evidence type="ECO:0000259" key="7">
    <source>
        <dbReference type="Pfam" id="PF01850"/>
    </source>
</evidence>
<dbReference type="KEGG" id="asla:NCTC11923_00074"/>
<comment type="function">
    <text evidence="6">Toxic component of a toxin-antitoxin (TA) system. An RNase.</text>
</comment>
<dbReference type="GO" id="GO:0000287">
    <property type="term" value="F:magnesium ion binding"/>
    <property type="evidence" value="ECO:0007669"/>
    <property type="project" value="UniProtKB-UniRule"/>
</dbReference>
<keyword evidence="2 6" id="KW-0540">Nuclease</keyword>
<name>A0A448K924_9ACTO</name>
<dbReference type="AlphaFoldDB" id="A0A448K924"/>
<dbReference type="PANTHER" id="PTHR35901">
    <property type="entry name" value="RIBONUCLEASE VAPC3"/>
    <property type="match status" value="1"/>
</dbReference>
<dbReference type="EMBL" id="LR134363">
    <property type="protein sequence ID" value="VEG73469.1"/>
    <property type="molecule type" value="Genomic_DNA"/>
</dbReference>
<dbReference type="Pfam" id="PF01850">
    <property type="entry name" value="PIN"/>
    <property type="match status" value="1"/>
</dbReference>
<evidence type="ECO:0000256" key="2">
    <source>
        <dbReference type="ARBA" id="ARBA00022722"/>
    </source>
</evidence>
<keyword evidence="3 6" id="KW-0479">Metal-binding</keyword>
<keyword evidence="9" id="KW-1185">Reference proteome</keyword>
<feature type="domain" description="PIN" evidence="7">
    <location>
        <begin position="2"/>
        <end position="115"/>
    </location>
</feature>
<feature type="binding site" evidence="6">
    <location>
        <position position="5"/>
    </location>
    <ligand>
        <name>Mg(2+)</name>
        <dbReference type="ChEBI" id="CHEBI:18420"/>
    </ligand>
</feature>
<evidence type="ECO:0000313" key="9">
    <source>
        <dbReference type="Proteomes" id="UP000276899"/>
    </source>
</evidence>
<dbReference type="HAMAP" id="MF_00265">
    <property type="entry name" value="VapC_Nob1"/>
    <property type="match status" value="1"/>
</dbReference>
<dbReference type="InterPro" id="IPR029060">
    <property type="entry name" value="PIN-like_dom_sf"/>
</dbReference>
<feature type="binding site" evidence="6">
    <location>
        <position position="93"/>
    </location>
    <ligand>
        <name>Mg(2+)</name>
        <dbReference type="ChEBI" id="CHEBI:18420"/>
    </ligand>
</feature>
<reference evidence="8 9" key="1">
    <citation type="submission" date="2018-12" db="EMBL/GenBank/DDBJ databases">
        <authorList>
            <consortium name="Pathogen Informatics"/>
        </authorList>
    </citation>
    <scope>NUCLEOTIDE SEQUENCE [LARGE SCALE GENOMIC DNA]</scope>
    <source>
        <strain evidence="8 9">NCTC11923</strain>
    </source>
</reference>
<dbReference type="EC" id="3.1.-.-" evidence="6"/>
<organism evidence="8 9">
    <name type="scientific">Actinomyces slackii</name>
    <dbReference type="NCBI Taxonomy" id="52774"/>
    <lineage>
        <taxon>Bacteria</taxon>
        <taxon>Bacillati</taxon>
        <taxon>Actinomycetota</taxon>
        <taxon>Actinomycetes</taxon>
        <taxon>Actinomycetales</taxon>
        <taxon>Actinomycetaceae</taxon>
        <taxon>Actinomyces</taxon>
    </lineage>
</organism>
<dbReference type="InterPro" id="IPR051619">
    <property type="entry name" value="TypeII_TA_RNase_PINc/VapC"/>
</dbReference>
<keyword evidence="4 6" id="KW-0378">Hydrolase</keyword>
<evidence type="ECO:0000256" key="4">
    <source>
        <dbReference type="ARBA" id="ARBA00022801"/>
    </source>
</evidence>
<keyword evidence="6" id="KW-0800">Toxin</keyword>
<evidence type="ECO:0000256" key="3">
    <source>
        <dbReference type="ARBA" id="ARBA00022723"/>
    </source>
</evidence>
<dbReference type="SUPFAM" id="SSF88723">
    <property type="entry name" value="PIN domain-like"/>
    <property type="match status" value="1"/>
</dbReference>
<sequence>MIVVDASAVVEALVGRSPAPELLDLLEGDLAAPHVIDIEMLSALRGLMLGGHLRVEEAEEAREVYAQLTIARYEATLLADRIWALRHQYTSYDAAYLALAEGIDAPVVTCDRKLDAGGRRVSVTVLPRSC</sequence>
<dbReference type="Gene3D" id="3.40.50.1010">
    <property type="entry name" value="5'-nuclease"/>
    <property type="match status" value="1"/>
</dbReference>
<keyword evidence="5 6" id="KW-0460">Magnesium</keyword>
<dbReference type="PANTHER" id="PTHR35901:SF1">
    <property type="entry name" value="EXONUCLEASE VAPC9"/>
    <property type="match status" value="1"/>
</dbReference>
<evidence type="ECO:0000256" key="5">
    <source>
        <dbReference type="ARBA" id="ARBA00022842"/>
    </source>
</evidence>
<dbReference type="GO" id="GO:0004540">
    <property type="term" value="F:RNA nuclease activity"/>
    <property type="evidence" value="ECO:0007669"/>
    <property type="project" value="InterPro"/>
</dbReference>
<dbReference type="InterPro" id="IPR022907">
    <property type="entry name" value="VapC_family"/>
</dbReference>
<dbReference type="GO" id="GO:0090729">
    <property type="term" value="F:toxin activity"/>
    <property type="evidence" value="ECO:0007669"/>
    <property type="project" value="UniProtKB-KW"/>
</dbReference>
<dbReference type="Proteomes" id="UP000276899">
    <property type="component" value="Chromosome"/>
</dbReference>